<dbReference type="InterPro" id="IPR012337">
    <property type="entry name" value="RNaseH-like_sf"/>
</dbReference>
<proteinExistence type="predicted"/>
<dbReference type="EMBL" id="DOLB01000055">
    <property type="protein sequence ID" value="HBT48861.1"/>
    <property type="molecule type" value="Genomic_DNA"/>
</dbReference>
<dbReference type="Proteomes" id="UP000264445">
    <property type="component" value="Unassembled WGS sequence"/>
</dbReference>
<dbReference type="Pfam" id="PF13701">
    <property type="entry name" value="DDE_Tnp_1_4"/>
    <property type="match status" value="1"/>
</dbReference>
<comment type="caution">
    <text evidence="2">The sequence shown here is derived from an EMBL/GenBank/DDBJ whole genome shotgun (WGS) entry which is preliminary data.</text>
</comment>
<dbReference type="NCBIfam" id="NF033539">
    <property type="entry name" value="transpos_IS1380"/>
    <property type="match status" value="1"/>
</dbReference>
<dbReference type="SUPFAM" id="SSF53098">
    <property type="entry name" value="Ribonuclease H-like"/>
    <property type="match status" value="1"/>
</dbReference>
<gene>
    <name evidence="2" type="ORF">DEA61_03195</name>
</gene>
<organism evidence="2 3">
    <name type="scientific">Caldanaerobacter subterraneus</name>
    <dbReference type="NCBI Taxonomy" id="911092"/>
    <lineage>
        <taxon>Bacteria</taxon>
        <taxon>Bacillati</taxon>
        <taxon>Bacillota</taxon>
        <taxon>Clostridia</taxon>
        <taxon>Thermoanaerobacterales</taxon>
        <taxon>Thermoanaerobacteraceae</taxon>
        <taxon>Caldanaerobacter</taxon>
    </lineage>
</organism>
<evidence type="ECO:0000259" key="1">
    <source>
        <dbReference type="Pfam" id="PF13701"/>
    </source>
</evidence>
<feature type="domain" description="Transposase DDE" evidence="1">
    <location>
        <begin position="22"/>
        <end position="441"/>
    </location>
</feature>
<name>A0A357VMK7_9THEO</name>
<dbReference type="InterPro" id="IPR047960">
    <property type="entry name" value="Transpos_IS1380"/>
</dbReference>
<dbReference type="InterPro" id="IPR025668">
    <property type="entry name" value="Tnp_DDE_dom"/>
</dbReference>
<dbReference type="RefSeq" id="WP_278428786.1">
    <property type="nucleotide sequence ID" value="NZ_DOLB01000055.1"/>
</dbReference>
<sequence>MSLTLNLPKEKGFSKYILPATFDNFTVSNNVTFTYIQAFKEKIGFNKILSSILSFKKAPNAVFQPAEIIDFMIDSVIQGNTRFLHMEQLRYDNAYTEIKGHKVPSEKVCRDLIKAMPESSLEELRLINKTLLSLQSKGTKREVIMNFDDTVCTIFGEQEGASVGYNPRYHGRPSFKEKIGIIANTDELVNVTLEEGKHHTNHGFLDFVKSCEEQLPENWIIKRVRVDRGAFDYDNMLYFESKGYEYVMKAKNQAWIRCFIDYVNQREHLYPWTEIDKTFSVNEIYAKMPKWDKVRRIVIIRKKLPQPKTGQICMDIDEFKYEYQAIVTNIEYMTPEEIFHEYNQRCDIENKIDELKEGFAFSKNSQRNKFCNEIFLLIKMIAYNLHNWFKRTILPEFMSHHEITTIRRILYNVPGNLVGKGRYRHIRYPNNPFLKTVITYIRKALMVFCLT</sequence>
<reference evidence="2 3" key="1">
    <citation type="journal article" date="2018" name="Nat. Biotechnol.">
        <title>A standardized bacterial taxonomy based on genome phylogeny substantially revises the tree of life.</title>
        <authorList>
            <person name="Parks D.H."/>
            <person name="Chuvochina M."/>
            <person name="Waite D.W."/>
            <person name="Rinke C."/>
            <person name="Skarshewski A."/>
            <person name="Chaumeil P.A."/>
            <person name="Hugenholtz P."/>
        </authorList>
    </citation>
    <scope>NUCLEOTIDE SEQUENCE [LARGE SCALE GENOMIC DNA]</scope>
    <source>
        <strain evidence="2">UBA12544</strain>
    </source>
</reference>
<dbReference type="AlphaFoldDB" id="A0A357VMK7"/>
<protein>
    <submittedName>
        <fullName evidence="2">IS1380-like element ISTps2 family transposase</fullName>
    </submittedName>
</protein>
<evidence type="ECO:0000313" key="3">
    <source>
        <dbReference type="Proteomes" id="UP000264445"/>
    </source>
</evidence>
<accession>A0A357VMK7</accession>
<evidence type="ECO:0000313" key="2">
    <source>
        <dbReference type="EMBL" id="HBT48861.1"/>
    </source>
</evidence>